<proteinExistence type="predicted"/>
<gene>
    <name evidence="2" type="ORF">PVK06_032110</name>
</gene>
<comment type="caution">
    <text evidence="2">The sequence shown here is derived from an EMBL/GenBank/DDBJ whole genome shotgun (WGS) entry which is preliminary data.</text>
</comment>
<name>A0ABR0NU27_GOSAR</name>
<evidence type="ECO:0000313" key="2">
    <source>
        <dbReference type="EMBL" id="KAK5804461.1"/>
    </source>
</evidence>
<dbReference type="EMBL" id="JARKNE010000009">
    <property type="protein sequence ID" value="KAK5804461.1"/>
    <property type="molecule type" value="Genomic_DNA"/>
</dbReference>
<accession>A0ABR0NU27</accession>
<evidence type="ECO:0000256" key="1">
    <source>
        <dbReference type="SAM" id="MobiDB-lite"/>
    </source>
</evidence>
<feature type="region of interest" description="Disordered" evidence="1">
    <location>
        <begin position="1"/>
        <end position="21"/>
    </location>
</feature>
<organism evidence="2 3">
    <name type="scientific">Gossypium arboreum</name>
    <name type="common">Tree cotton</name>
    <name type="synonym">Gossypium nanking</name>
    <dbReference type="NCBI Taxonomy" id="29729"/>
    <lineage>
        <taxon>Eukaryota</taxon>
        <taxon>Viridiplantae</taxon>
        <taxon>Streptophyta</taxon>
        <taxon>Embryophyta</taxon>
        <taxon>Tracheophyta</taxon>
        <taxon>Spermatophyta</taxon>
        <taxon>Magnoliopsida</taxon>
        <taxon>eudicotyledons</taxon>
        <taxon>Gunneridae</taxon>
        <taxon>Pentapetalae</taxon>
        <taxon>rosids</taxon>
        <taxon>malvids</taxon>
        <taxon>Malvales</taxon>
        <taxon>Malvaceae</taxon>
        <taxon>Malvoideae</taxon>
        <taxon>Gossypium</taxon>
    </lineage>
</organism>
<feature type="region of interest" description="Disordered" evidence="1">
    <location>
        <begin position="102"/>
        <end position="125"/>
    </location>
</feature>
<evidence type="ECO:0000313" key="3">
    <source>
        <dbReference type="Proteomes" id="UP001358586"/>
    </source>
</evidence>
<sequence length="125" mass="14735">MGRNEAYSFTSTKGDSNKRNRFKYRPNGFDAMWLTDQKCKDIITRTWETRVDGYPTYRLMTKMKVLQGELKKWNKLVWSRWESNNFLSTKLGRGRNIGNRCLPKLPEHGEISQGNDLHFPGTEEE</sequence>
<protein>
    <submittedName>
        <fullName evidence="2">Uncharacterized protein</fullName>
    </submittedName>
</protein>
<keyword evidence="3" id="KW-1185">Reference proteome</keyword>
<dbReference type="Proteomes" id="UP001358586">
    <property type="component" value="Chromosome 9"/>
</dbReference>
<reference evidence="2 3" key="1">
    <citation type="submission" date="2023-03" db="EMBL/GenBank/DDBJ databases">
        <title>WGS of Gossypium arboreum.</title>
        <authorList>
            <person name="Yu D."/>
        </authorList>
    </citation>
    <scope>NUCLEOTIDE SEQUENCE [LARGE SCALE GENOMIC DNA]</scope>
    <source>
        <tissue evidence="2">Leaf</tissue>
    </source>
</reference>